<evidence type="ECO:0000313" key="12">
    <source>
        <dbReference type="EMBL" id="GGW58886.1"/>
    </source>
</evidence>
<keyword evidence="13" id="KW-1185">Reference proteome</keyword>
<comment type="caution">
    <text evidence="12">The sequence shown here is derived from an EMBL/GenBank/DDBJ whole genome shotgun (WGS) entry which is preliminary data.</text>
</comment>
<evidence type="ECO:0000256" key="8">
    <source>
        <dbReference type="ARBA" id="ARBA00047838"/>
    </source>
</evidence>
<dbReference type="SUPFAM" id="SSF52317">
    <property type="entry name" value="Class I glutamine amidotransferase-like"/>
    <property type="match status" value="1"/>
</dbReference>
<evidence type="ECO:0000313" key="13">
    <source>
        <dbReference type="Proteomes" id="UP000634667"/>
    </source>
</evidence>
<comment type="pathway">
    <text evidence="1 10">Amino-acid biosynthesis; L-histidine biosynthesis; L-histidine from 5-phospho-alpha-D-ribose 1-diphosphate: step 5/9.</text>
</comment>
<dbReference type="PROSITE" id="PS51273">
    <property type="entry name" value="GATASE_TYPE_1"/>
    <property type="match status" value="1"/>
</dbReference>
<dbReference type="Pfam" id="PF00117">
    <property type="entry name" value="GATase"/>
    <property type="match status" value="1"/>
</dbReference>
<comment type="subunit">
    <text evidence="2 10">Heterodimer of HisH and HisF.</text>
</comment>
<evidence type="ECO:0000256" key="3">
    <source>
        <dbReference type="ARBA" id="ARBA00022605"/>
    </source>
</evidence>
<dbReference type="InterPro" id="IPR010139">
    <property type="entry name" value="Imidazole-glycPsynth_HisH"/>
</dbReference>
<name>A0ABQ2WIZ3_9ALTE</name>
<proteinExistence type="inferred from homology"/>
<comment type="function">
    <text evidence="10">IGPS catalyzes the conversion of PRFAR and glutamine to IGP, AICAR and glutamate. The HisH subunit catalyzes the hydrolysis of glutamine to glutamate and ammonia as part of the synthesis of IGP and AICAR. The resulting ammonia molecule is channeled to the active site of HisF.</text>
</comment>
<dbReference type="Gene3D" id="3.40.50.880">
    <property type="match status" value="1"/>
</dbReference>
<evidence type="ECO:0000256" key="2">
    <source>
        <dbReference type="ARBA" id="ARBA00011152"/>
    </source>
</evidence>
<comment type="subcellular location">
    <subcellularLocation>
        <location evidence="10">Cytoplasm</location>
    </subcellularLocation>
</comment>
<dbReference type="CDD" id="cd01748">
    <property type="entry name" value="GATase1_IGP_Synthase"/>
    <property type="match status" value="1"/>
</dbReference>
<dbReference type="HAMAP" id="MF_00278">
    <property type="entry name" value="HisH"/>
    <property type="match status" value="1"/>
</dbReference>
<evidence type="ECO:0000256" key="5">
    <source>
        <dbReference type="ARBA" id="ARBA00022962"/>
    </source>
</evidence>
<dbReference type="PIRSF" id="PIRSF000495">
    <property type="entry name" value="Amidotransf_hisH"/>
    <property type="match status" value="1"/>
</dbReference>
<feature type="active site" evidence="10">
    <location>
        <position position="188"/>
    </location>
</feature>
<keyword evidence="3 10" id="KW-0028">Amino-acid biosynthesis</keyword>
<sequence>MIGIVDYGLGNISAFANIYKQLNIPFKAVKSAAEIQAVDKLILPGVGAFDYAMQLLNGSGMREVLDDMVLNQKVPVLGVCVGMQIMANSSEEGILAGLGWVDGTVRKIDITKLSHKPTIPHMGWNQVRPKKDMEVFAGIDYEQGFYFLHSYYFSADNTNDILAVAEYAGEFSCAVHKENIYGFQFHPEKSLLNGVTLLKNFANL</sequence>
<evidence type="ECO:0000256" key="6">
    <source>
        <dbReference type="ARBA" id="ARBA00023102"/>
    </source>
</evidence>
<organism evidence="12 13">
    <name type="scientific">Alishewanella tabrizica</name>
    <dbReference type="NCBI Taxonomy" id="671278"/>
    <lineage>
        <taxon>Bacteria</taxon>
        <taxon>Pseudomonadati</taxon>
        <taxon>Pseudomonadota</taxon>
        <taxon>Gammaproteobacteria</taxon>
        <taxon>Alteromonadales</taxon>
        <taxon>Alteromonadaceae</taxon>
        <taxon>Alishewanella</taxon>
    </lineage>
</organism>
<comment type="catalytic activity">
    <reaction evidence="9 10">
        <text>L-glutamine + H2O = L-glutamate + NH4(+)</text>
        <dbReference type="Rhea" id="RHEA:15889"/>
        <dbReference type="ChEBI" id="CHEBI:15377"/>
        <dbReference type="ChEBI" id="CHEBI:28938"/>
        <dbReference type="ChEBI" id="CHEBI:29985"/>
        <dbReference type="ChEBI" id="CHEBI:58359"/>
        <dbReference type="EC" id="3.5.1.2"/>
    </reaction>
</comment>
<dbReference type="RefSeq" id="WP_189481843.1">
    <property type="nucleotide sequence ID" value="NZ_BMYR01000005.1"/>
</dbReference>
<feature type="active site" description="Nucleophile" evidence="10">
    <location>
        <position position="80"/>
    </location>
</feature>
<keyword evidence="6 10" id="KW-0368">Histidine biosynthesis</keyword>
<gene>
    <name evidence="12" type="primary">hisH2</name>
    <name evidence="10" type="synonym">hisH</name>
    <name evidence="12" type="ORF">GCM10008111_13620</name>
</gene>
<evidence type="ECO:0000259" key="11">
    <source>
        <dbReference type="Pfam" id="PF00117"/>
    </source>
</evidence>
<dbReference type="EMBL" id="BMYR01000005">
    <property type="protein sequence ID" value="GGW58886.1"/>
    <property type="molecule type" value="Genomic_DNA"/>
</dbReference>
<feature type="domain" description="Glutamine amidotransferase" evidence="11">
    <location>
        <begin position="5"/>
        <end position="201"/>
    </location>
</feature>
<evidence type="ECO:0000256" key="10">
    <source>
        <dbReference type="HAMAP-Rule" id="MF_00278"/>
    </source>
</evidence>
<accession>A0ABQ2WIZ3</accession>
<dbReference type="EC" id="4.3.2.10" evidence="10"/>
<dbReference type="NCBIfam" id="TIGR01855">
    <property type="entry name" value="IMP_synth_hisH"/>
    <property type="match status" value="1"/>
</dbReference>
<evidence type="ECO:0000256" key="1">
    <source>
        <dbReference type="ARBA" id="ARBA00005091"/>
    </source>
</evidence>
<evidence type="ECO:0000256" key="9">
    <source>
        <dbReference type="ARBA" id="ARBA00049534"/>
    </source>
</evidence>
<keyword evidence="5 10" id="KW-0315">Glutamine amidotransferase</keyword>
<keyword evidence="4 10" id="KW-0378">Hydrolase</keyword>
<keyword evidence="10" id="KW-0963">Cytoplasm</keyword>
<evidence type="ECO:0000256" key="7">
    <source>
        <dbReference type="ARBA" id="ARBA00023239"/>
    </source>
</evidence>
<keyword evidence="7 10" id="KW-0456">Lyase</keyword>
<feature type="active site" evidence="10">
    <location>
        <position position="186"/>
    </location>
</feature>
<dbReference type="Proteomes" id="UP000634667">
    <property type="component" value="Unassembled WGS sequence"/>
</dbReference>
<dbReference type="EC" id="3.5.1.2" evidence="10"/>
<evidence type="ECO:0000256" key="4">
    <source>
        <dbReference type="ARBA" id="ARBA00022801"/>
    </source>
</evidence>
<dbReference type="InterPro" id="IPR017926">
    <property type="entry name" value="GATASE"/>
</dbReference>
<comment type="catalytic activity">
    <reaction evidence="8 10">
        <text>5-[(5-phospho-1-deoxy-D-ribulos-1-ylimino)methylamino]-1-(5-phospho-beta-D-ribosyl)imidazole-4-carboxamide + L-glutamine = D-erythro-1-(imidazol-4-yl)glycerol 3-phosphate + 5-amino-1-(5-phospho-beta-D-ribosyl)imidazole-4-carboxamide + L-glutamate + H(+)</text>
        <dbReference type="Rhea" id="RHEA:24793"/>
        <dbReference type="ChEBI" id="CHEBI:15378"/>
        <dbReference type="ChEBI" id="CHEBI:29985"/>
        <dbReference type="ChEBI" id="CHEBI:58278"/>
        <dbReference type="ChEBI" id="CHEBI:58359"/>
        <dbReference type="ChEBI" id="CHEBI:58475"/>
        <dbReference type="ChEBI" id="CHEBI:58525"/>
        <dbReference type="EC" id="4.3.2.10"/>
    </reaction>
</comment>
<dbReference type="PANTHER" id="PTHR42701:SF1">
    <property type="entry name" value="IMIDAZOLE GLYCEROL PHOSPHATE SYNTHASE SUBUNIT HISH"/>
    <property type="match status" value="1"/>
</dbReference>
<dbReference type="PANTHER" id="PTHR42701">
    <property type="entry name" value="IMIDAZOLE GLYCEROL PHOSPHATE SYNTHASE SUBUNIT HISH"/>
    <property type="match status" value="1"/>
</dbReference>
<protein>
    <recommendedName>
        <fullName evidence="10">Imidazole glycerol phosphate synthase subunit HisH</fullName>
        <ecNumber evidence="10">4.3.2.10</ecNumber>
    </recommendedName>
    <alternativeName>
        <fullName evidence="10">IGP synthase glutaminase subunit</fullName>
        <ecNumber evidence="10">3.5.1.2</ecNumber>
    </alternativeName>
    <alternativeName>
        <fullName evidence="10">IGP synthase subunit HisH</fullName>
    </alternativeName>
    <alternativeName>
        <fullName evidence="10">ImGP synthase subunit HisH</fullName>
        <shortName evidence="10">IGPS subunit HisH</shortName>
    </alternativeName>
</protein>
<dbReference type="InterPro" id="IPR029062">
    <property type="entry name" value="Class_I_gatase-like"/>
</dbReference>
<reference evidence="13" key="1">
    <citation type="journal article" date="2019" name="Int. J. Syst. Evol. Microbiol.">
        <title>The Global Catalogue of Microorganisms (GCM) 10K type strain sequencing project: providing services to taxonomists for standard genome sequencing and annotation.</title>
        <authorList>
            <consortium name="The Broad Institute Genomics Platform"/>
            <consortium name="The Broad Institute Genome Sequencing Center for Infectious Disease"/>
            <person name="Wu L."/>
            <person name="Ma J."/>
        </authorList>
    </citation>
    <scope>NUCLEOTIDE SEQUENCE [LARGE SCALE GENOMIC DNA]</scope>
    <source>
        <strain evidence="13">KCTC 23723</strain>
    </source>
</reference>